<sequence>MTHCVERYRALSLTPFKHLAYAALGVLALAGAPSAYAGAVIDFESAPLGPIGSYDPVGGPTLSDVFVSNGFYVGAFTNAPKGEAGDLVASVVDGSDVAGACWNLACPTSASNSSKYLASLNDGVIDIFHTSGSSFRIQSFDASFIGNYDTGTFPAGRAGVLRIQGFTALGNSLSQDFVLAGPGADGFAFAHQVTTGAFANTDFVEFIAFAFACDTPAASSCTVFNSNRGQFALDNIATTAAVPEPSTWLMLGAGLLAVGAITRRRQA</sequence>
<feature type="domain" description="Ice-binding protein C-terminal" evidence="2">
    <location>
        <begin position="241"/>
        <end position="264"/>
    </location>
</feature>
<organism evidence="3 4">
    <name type="scientific">Duganella callida</name>
    <dbReference type="NCBI Taxonomy" id="2561932"/>
    <lineage>
        <taxon>Bacteria</taxon>
        <taxon>Pseudomonadati</taxon>
        <taxon>Pseudomonadota</taxon>
        <taxon>Betaproteobacteria</taxon>
        <taxon>Burkholderiales</taxon>
        <taxon>Oxalobacteraceae</taxon>
        <taxon>Telluria group</taxon>
        <taxon>Duganella</taxon>
    </lineage>
</organism>
<dbReference type="OrthoDB" id="8753759at2"/>
<dbReference type="EMBL" id="SPVG01000220">
    <property type="protein sequence ID" value="TFW16879.1"/>
    <property type="molecule type" value="Genomic_DNA"/>
</dbReference>
<proteinExistence type="predicted"/>
<comment type="caution">
    <text evidence="3">The sequence shown here is derived from an EMBL/GenBank/DDBJ whole genome shotgun (WGS) entry which is preliminary data.</text>
</comment>
<feature type="chain" id="PRO_5021437569" evidence="1">
    <location>
        <begin position="38"/>
        <end position="267"/>
    </location>
</feature>
<evidence type="ECO:0000313" key="3">
    <source>
        <dbReference type="EMBL" id="TFW16879.1"/>
    </source>
</evidence>
<evidence type="ECO:0000259" key="2">
    <source>
        <dbReference type="Pfam" id="PF07589"/>
    </source>
</evidence>
<dbReference type="InterPro" id="IPR013424">
    <property type="entry name" value="Ice-binding_C"/>
</dbReference>
<gene>
    <name evidence="3" type="ORF">E4L98_22170</name>
</gene>
<protein>
    <submittedName>
        <fullName evidence="3">PEP-CTERM sorting domain-containing protein</fullName>
    </submittedName>
</protein>
<dbReference type="AlphaFoldDB" id="A0A4Y9SB98"/>
<feature type="signal peptide" evidence="1">
    <location>
        <begin position="1"/>
        <end position="37"/>
    </location>
</feature>
<dbReference type="NCBIfam" id="NF038120">
    <property type="entry name" value="PEP_CTERM_QFxxD"/>
    <property type="match status" value="1"/>
</dbReference>
<keyword evidence="4" id="KW-1185">Reference proteome</keyword>
<accession>A0A4Y9SB98</accession>
<evidence type="ECO:0000256" key="1">
    <source>
        <dbReference type="SAM" id="SignalP"/>
    </source>
</evidence>
<reference evidence="3 4" key="1">
    <citation type="submission" date="2019-03" db="EMBL/GenBank/DDBJ databases">
        <title>Draft Genome Sequence of Duganella callidus sp. nov., a Novel Duganella Species Isolated from Cultivated Soil.</title>
        <authorList>
            <person name="Raths R."/>
            <person name="Peta V."/>
            <person name="Bucking H."/>
        </authorList>
    </citation>
    <scope>NUCLEOTIDE SEQUENCE [LARGE SCALE GENOMIC DNA]</scope>
    <source>
        <strain evidence="3 4">DN04</strain>
    </source>
</reference>
<dbReference type="Proteomes" id="UP000297729">
    <property type="component" value="Unassembled WGS sequence"/>
</dbReference>
<dbReference type="NCBIfam" id="TIGR02595">
    <property type="entry name" value="PEP_CTERM"/>
    <property type="match status" value="1"/>
</dbReference>
<evidence type="ECO:0000313" key="4">
    <source>
        <dbReference type="Proteomes" id="UP000297729"/>
    </source>
</evidence>
<dbReference type="Pfam" id="PF07589">
    <property type="entry name" value="PEP-CTERM"/>
    <property type="match status" value="1"/>
</dbReference>
<name>A0A4Y9SB98_9BURK</name>
<keyword evidence="1" id="KW-0732">Signal</keyword>